<evidence type="ECO:0000313" key="2">
    <source>
        <dbReference type="Proteomes" id="UP000238916"/>
    </source>
</evidence>
<dbReference type="Proteomes" id="UP000238916">
    <property type="component" value="Unassembled WGS sequence"/>
</dbReference>
<dbReference type="EMBL" id="OMOF01000680">
    <property type="protein sequence ID" value="SPF53878.1"/>
    <property type="molecule type" value="Genomic_DNA"/>
</dbReference>
<dbReference type="AlphaFoldDB" id="A0A2U3LPS4"/>
<name>A0A2U3LPS4_9FIRM</name>
<gene>
    <name evidence="1" type="ORF">SBF1_7100003</name>
</gene>
<reference evidence="2" key="1">
    <citation type="submission" date="2018-02" db="EMBL/GenBank/DDBJ databases">
        <authorList>
            <person name="Hausmann B."/>
        </authorList>
    </citation>
    <scope>NUCLEOTIDE SEQUENCE [LARGE SCALE GENOMIC DNA]</scope>
    <source>
        <strain evidence="2">Peat soil MAG SbF1</strain>
    </source>
</reference>
<proteinExistence type="predicted"/>
<protein>
    <submittedName>
        <fullName evidence="1">Uncharacterized protein</fullName>
    </submittedName>
</protein>
<organism evidence="1 2">
    <name type="scientific">Candidatus Desulfosporosinus infrequens</name>
    <dbReference type="NCBI Taxonomy" id="2043169"/>
    <lineage>
        <taxon>Bacteria</taxon>
        <taxon>Bacillati</taxon>
        <taxon>Bacillota</taxon>
        <taxon>Clostridia</taxon>
        <taxon>Eubacteriales</taxon>
        <taxon>Desulfitobacteriaceae</taxon>
        <taxon>Desulfosporosinus</taxon>
    </lineage>
</organism>
<accession>A0A2U3LPS4</accession>
<evidence type="ECO:0000313" key="1">
    <source>
        <dbReference type="EMBL" id="SPF53878.1"/>
    </source>
</evidence>
<sequence>MLELDVTVVQDEPEVVEAACTTAAELPMSRNVNNMANDNLILNKVDSSPS</sequence>